<dbReference type="PANTHER" id="PTHR36109">
    <property type="entry name" value="MEMBRANE PROTEIN-RELATED"/>
    <property type="match status" value="1"/>
</dbReference>
<keyword evidence="1" id="KW-0812">Transmembrane</keyword>
<accession>A0A318XN32</accession>
<evidence type="ECO:0000313" key="3">
    <source>
        <dbReference type="Proteomes" id="UP000248132"/>
    </source>
</evidence>
<dbReference type="OrthoDB" id="514402at2"/>
<name>A0A318XN32_9FIRM</name>
<evidence type="ECO:0000256" key="1">
    <source>
        <dbReference type="SAM" id="Phobius"/>
    </source>
</evidence>
<dbReference type="AlphaFoldDB" id="A0A318XN32"/>
<feature type="transmembrane region" description="Helical" evidence="1">
    <location>
        <begin position="76"/>
        <end position="96"/>
    </location>
</feature>
<keyword evidence="1" id="KW-0472">Membrane</keyword>
<dbReference type="EMBL" id="QKMR01000004">
    <property type="protein sequence ID" value="PYG89006.1"/>
    <property type="molecule type" value="Genomic_DNA"/>
</dbReference>
<reference evidence="2 3" key="1">
    <citation type="submission" date="2018-06" db="EMBL/GenBank/DDBJ databases">
        <title>Genomic Encyclopedia of Type Strains, Phase I: the one thousand microbial genomes (KMG-I) project.</title>
        <authorList>
            <person name="Kyrpides N."/>
        </authorList>
    </citation>
    <scope>NUCLEOTIDE SEQUENCE [LARGE SCALE GENOMIC DNA]</scope>
    <source>
        <strain evidence="2 3">DSM 19573</strain>
    </source>
</reference>
<keyword evidence="1" id="KW-1133">Transmembrane helix</keyword>
<gene>
    <name evidence="2" type="ORF">LY28_00826</name>
</gene>
<evidence type="ECO:0008006" key="4">
    <source>
        <dbReference type="Google" id="ProtNLM"/>
    </source>
</evidence>
<evidence type="ECO:0000313" key="2">
    <source>
        <dbReference type="EMBL" id="PYG89006.1"/>
    </source>
</evidence>
<proteinExistence type="predicted"/>
<dbReference type="InterPro" id="IPR052948">
    <property type="entry name" value="Low_temp-induced_all0457"/>
</dbReference>
<organism evidence="2 3">
    <name type="scientific">Ruminiclostridium sufflavum DSM 19573</name>
    <dbReference type="NCBI Taxonomy" id="1121337"/>
    <lineage>
        <taxon>Bacteria</taxon>
        <taxon>Bacillati</taxon>
        <taxon>Bacillota</taxon>
        <taxon>Clostridia</taxon>
        <taxon>Eubacteriales</taxon>
        <taxon>Oscillospiraceae</taxon>
        <taxon>Ruminiclostridium</taxon>
    </lineage>
</organism>
<sequence>MARTIVAIFEFFDSAEKAAYEVRDKGLRTDNISIIAKENGNKAYYKSNNKDGNMKLADSEIIPYTVSKRERITDGIITGGIIGGILGIIIGSISMFMQKLVFFAAVGPVSGLLFGFALGGIIGGFTDVKIPEQKKKIYEDLISNGNALFSMKVDEDRMESIIKIIKDNGALLVEKY</sequence>
<feature type="transmembrane region" description="Helical" evidence="1">
    <location>
        <begin position="102"/>
        <end position="126"/>
    </location>
</feature>
<dbReference type="Proteomes" id="UP000248132">
    <property type="component" value="Unassembled WGS sequence"/>
</dbReference>
<protein>
    <recommendedName>
        <fullName evidence="4">Heat induced stress protein YflT</fullName>
    </recommendedName>
</protein>
<dbReference type="PANTHER" id="PTHR36109:SF2">
    <property type="entry name" value="MEMBRANE PROTEIN"/>
    <property type="match status" value="1"/>
</dbReference>
<dbReference type="RefSeq" id="WP_110460902.1">
    <property type="nucleotide sequence ID" value="NZ_QKMR01000004.1"/>
</dbReference>
<comment type="caution">
    <text evidence="2">The sequence shown here is derived from an EMBL/GenBank/DDBJ whole genome shotgun (WGS) entry which is preliminary data.</text>
</comment>
<keyword evidence="3" id="KW-1185">Reference proteome</keyword>